<organism evidence="9 10">
    <name type="scientific">Allochromatium tepidum</name>
    <dbReference type="NCBI Taxonomy" id="553982"/>
    <lineage>
        <taxon>Bacteria</taxon>
        <taxon>Pseudomonadati</taxon>
        <taxon>Pseudomonadota</taxon>
        <taxon>Gammaproteobacteria</taxon>
        <taxon>Chromatiales</taxon>
        <taxon>Chromatiaceae</taxon>
        <taxon>Allochromatium</taxon>
    </lineage>
</organism>
<dbReference type="InterPro" id="IPR008189">
    <property type="entry name" value="rRNA_ssu_MeTfrase_I"/>
</dbReference>
<dbReference type="PANTHER" id="PTHR46111:SF1">
    <property type="entry name" value="RIBOSOMAL RNA SMALL SUBUNIT METHYLTRANSFERASE I"/>
    <property type="match status" value="1"/>
</dbReference>
<evidence type="ECO:0000256" key="6">
    <source>
        <dbReference type="HAMAP-Rule" id="MF_01877"/>
    </source>
</evidence>
<keyword evidence="10" id="KW-1185">Reference proteome</keyword>
<dbReference type="RefSeq" id="WP_213379807.1">
    <property type="nucleotide sequence ID" value="NZ_AP024563.1"/>
</dbReference>
<evidence type="ECO:0000256" key="1">
    <source>
        <dbReference type="ARBA" id="ARBA00022490"/>
    </source>
</evidence>
<gene>
    <name evidence="9" type="primary">yraL</name>
    <name evidence="6" type="synonym">rsmI</name>
    <name evidence="9" type="ORF">Atep_02940</name>
</gene>
<dbReference type="InterPro" id="IPR018063">
    <property type="entry name" value="SAM_MeTrfase_RsmI_CS"/>
</dbReference>
<evidence type="ECO:0000313" key="9">
    <source>
        <dbReference type="EMBL" id="BCU05617.1"/>
    </source>
</evidence>
<accession>A0ABM7QIM0</accession>
<dbReference type="HAMAP" id="MF_01877">
    <property type="entry name" value="16SrRNA_methyltr_I"/>
    <property type="match status" value="1"/>
</dbReference>
<dbReference type="GO" id="GO:0008168">
    <property type="term" value="F:methyltransferase activity"/>
    <property type="evidence" value="ECO:0007669"/>
    <property type="project" value="UniProtKB-KW"/>
</dbReference>
<dbReference type="InterPro" id="IPR000878">
    <property type="entry name" value="4pyrrol_Mease"/>
</dbReference>
<reference evidence="9 10" key="1">
    <citation type="submission" date="2021-04" db="EMBL/GenBank/DDBJ databases">
        <title>Complete genome sequencing of Allochromatium tepidum strain NZ.</title>
        <authorList>
            <person name="Tsukatani Y."/>
            <person name="Mori H."/>
        </authorList>
    </citation>
    <scope>NUCLEOTIDE SEQUENCE [LARGE SCALE GENOMIC DNA]</scope>
    <source>
        <strain evidence="9 10">NZ</strain>
    </source>
</reference>
<dbReference type="GO" id="GO:0032259">
    <property type="term" value="P:methylation"/>
    <property type="evidence" value="ECO:0007669"/>
    <property type="project" value="UniProtKB-KW"/>
</dbReference>
<dbReference type="InterPro" id="IPR035996">
    <property type="entry name" value="4pyrrol_Methylase_sf"/>
</dbReference>
<sequence>MQRQAGVLYVVATPIGNLGDLSERARRVLAEVDAIAAEDTRETRRLLAHCGISSELIAYHDHNESELTPRLLEALESGQRLALVSDAGTPLISDPGYILVAAARERGLDVVPIPGASAAICALSASGLPSDRFLFLGFPPRTQSRRRARIESVAREPGTLIFYESAKRALETLRDLQAVLGDGRRLVIARELTKRFETFLLGPASVLIARLESDEEQRLGEMVILVEGCPASEADETREDAVRVLRILGESMPLSQAAALAARLTGAKKNALYRLGLELGLGAESD</sequence>
<keyword evidence="5 6" id="KW-0949">S-adenosyl-L-methionine</keyword>
<dbReference type="InterPro" id="IPR014777">
    <property type="entry name" value="4pyrrole_Mease_sub1"/>
</dbReference>
<dbReference type="Gene3D" id="3.40.1010.10">
    <property type="entry name" value="Cobalt-precorrin-4 Transmethylase, Domain 1"/>
    <property type="match status" value="1"/>
</dbReference>
<keyword evidence="2 6" id="KW-0698">rRNA processing</keyword>
<evidence type="ECO:0000256" key="2">
    <source>
        <dbReference type="ARBA" id="ARBA00022552"/>
    </source>
</evidence>
<proteinExistence type="inferred from homology"/>
<dbReference type="PANTHER" id="PTHR46111">
    <property type="entry name" value="RIBOSOMAL RNA SMALL SUBUNIT METHYLTRANSFERASE I"/>
    <property type="match status" value="1"/>
</dbReference>
<comment type="subcellular location">
    <subcellularLocation>
        <location evidence="6">Cytoplasm</location>
    </subcellularLocation>
</comment>
<dbReference type="PIRSF" id="PIRSF005917">
    <property type="entry name" value="MTase_YraL"/>
    <property type="match status" value="1"/>
</dbReference>
<dbReference type="InterPro" id="IPR014776">
    <property type="entry name" value="4pyrrole_Mease_sub2"/>
</dbReference>
<dbReference type="Pfam" id="PF00590">
    <property type="entry name" value="TP_methylase"/>
    <property type="match status" value="1"/>
</dbReference>
<evidence type="ECO:0000259" key="8">
    <source>
        <dbReference type="Pfam" id="PF23016"/>
    </source>
</evidence>
<dbReference type="PROSITE" id="PS01296">
    <property type="entry name" value="RSMI"/>
    <property type="match status" value="1"/>
</dbReference>
<dbReference type="InterPro" id="IPR053910">
    <property type="entry name" value="RsmI_HTH"/>
</dbReference>
<feature type="domain" description="RsmI HTH" evidence="8">
    <location>
        <begin position="237"/>
        <end position="279"/>
    </location>
</feature>
<feature type="domain" description="Tetrapyrrole methylase" evidence="7">
    <location>
        <begin position="8"/>
        <end position="204"/>
    </location>
</feature>
<dbReference type="Pfam" id="PF23016">
    <property type="entry name" value="RsmI_C"/>
    <property type="match status" value="1"/>
</dbReference>
<comment type="catalytic activity">
    <reaction evidence="6">
        <text>cytidine(1402) in 16S rRNA + S-adenosyl-L-methionine = 2'-O-methylcytidine(1402) in 16S rRNA + S-adenosyl-L-homocysteine + H(+)</text>
        <dbReference type="Rhea" id="RHEA:42924"/>
        <dbReference type="Rhea" id="RHEA-COMP:10285"/>
        <dbReference type="Rhea" id="RHEA-COMP:10286"/>
        <dbReference type="ChEBI" id="CHEBI:15378"/>
        <dbReference type="ChEBI" id="CHEBI:57856"/>
        <dbReference type="ChEBI" id="CHEBI:59789"/>
        <dbReference type="ChEBI" id="CHEBI:74495"/>
        <dbReference type="ChEBI" id="CHEBI:82748"/>
        <dbReference type="EC" id="2.1.1.198"/>
    </reaction>
</comment>
<dbReference type="Gene3D" id="3.30.950.10">
    <property type="entry name" value="Methyltransferase, Cobalt-precorrin-4 Transmethylase, Domain 2"/>
    <property type="match status" value="1"/>
</dbReference>
<comment type="similarity">
    <text evidence="6">Belongs to the methyltransferase superfamily. RsmI family.</text>
</comment>
<keyword evidence="1 6" id="KW-0963">Cytoplasm</keyword>
<name>A0ABM7QIM0_9GAMM</name>
<dbReference type="EC" id="2.1.1.198" evidence="6"/>
<dbReference type="Proteomes" id="UP000680679">
    <property type="component" value="Chromosome"/>
</dbReference>
<protein>
    <recommendedName>
        <fullName evidence="6">Ribosomal RNA small subunit methyltransferase I</fullName>
        <ecNumber evidence="6">2.1.1.198</ecNumber>
    </recommendedName>
    <alternativeName>
        <fullName evidence="6">16S rRNA 2'-O-ribose C1402 methyltransferase</fullName>
    </alternativeName>
    <alternativeName>
        <fullName evidence="6">rRNA (cytidine-2'-O-)-methyltransferase RsmI</fullName>
    </alternativeName>
</protein>
<dbReference type="CDD" id="cd11648">
    <property type="entry name" value="RsmI"/>
    <property type="match status" value="1"/>
</dbReference>
<dbReference type="NCBIfam" id="TIGR00096">
    <property type="entry name" value="16S rRNA (cytidine(1402)-2'-O)-methyltransferase"/>
    <property type="match status" value="1"/>
</dbReference>
<evidence type="ECO:0000259" key="7">
    <source>
        <dbReference type="Pfam" id="PF00590"/>
    </source>
</evidence>
<dbReference type="SUPFAM" id="SSF53790">
    <property type="entry name" value="Tetrapyrrole methylase"/>
    <property type="match status" value="1"/>
</dbReference>
<evidence type="ECO:0000256" key="4">
    <source>
        <dbReference type="ARBA" id="ARBA00022679"/>
    </source>
</evidence>
<dbReference type="EMBL" id="AP024563">
    <property type="protein sequence ID" value="BCU05617.1"/>
    <property type="molecule type" value="Genomic_DNA"/>
</dbReference>
<evidence type="ECO:0000256" key="3">
    <source>
        <dbReference type="ARBA" id="ARBA00022603"/>
    </source>
</evidence>
<evidence type="ECO:0000313" key="10">
    <source>
        <dbReference type="Proteomes" id="UP000680679"/>
    </source>
</evidence>
<evidence type="ECO:0000256" key="5">
    <source>
        <dbReference type="ARBA" id="ARBA00022691"/>
    </source>
</evidence>
<keyword evidence="4 6" id="KW-0808">Transferase</keyword>
<keyword evidence="3 6" id="KW-0489">Methyltransferase</keyword>
<comment type="function">
    <text evidence="6">Catalyzes the 2'-O-methylation of the ribose of cytidine 1402 (C1402) in 16S rRNA.</text>
</comment>